<gene>
    <name evidence="2" type="ORF">TGEB3V08_LOCUS2158</name>
</gene>
<protein>
    <submittedName>
        <fullName evidence="2">Uncharacterized protein</fullName>
    </submittedName>
</protein>
<accession>A0A7R9JRR4</accession>
<evidence type="ECO:0000256" key="1">
    <source>
        <dbReference type="SAM" id="MobiDB-lite"/>
    </source>
</evidence>
<reference evidence="2" key="1">
    <citation type="submission" date="2020-11" db="EMBL/GenBank/DDBJ databases">
        <authorList>
            <person name="Tran Van P."/>
        </authorList>
    </citation>
    <scope>NUCLEOTIDE SEQUENCE</scope>
</reference>
<dbReference type="EMBL" id="OE839649">
    <property type="protein sequence ID" value="CAD7588040.1"/>
    <property type="molecule type" value="Genomic_DNA"/>
</dbReference>
<evidence type="ECO:0000313" key="2">
    <source>
        <dbReference type="EMBL" id="CAD7588040.1"/>
    </source>
</evidence>
<proteinExistence type="predicted"/>
<feature type="region of interest" description="Disordered" evidence="1">
    <location>
        <begin position="16"/>
        <end position="54"/>
    </location>
</feature>
<feature type="compositionally biased region" description="Basic and acidic residues" evidence="1">
    <location>
        <begin position="16"/>
        <end position="26"/>
    </location>
</feature>
<name>A0A7R9JRR4_TIMGE</name>
<dbReference type="AlphaFoldDB" id="A0A7R9JRR4"/>
<organism evidence="2">
    <name type="scientific">Timema genevievae</name>
    <name type="common">Walking stick</name>
    <dbReference type="NCBI Taxonomy" id="629358"/>
    <lineage>
        <taxon>Eukaryota</taxon>
        <taxon>Metazoa</taxon>
        <taxon>Ecdysozoa</taxon>
        <taxon>Arthropoda</taxon>
        <taxon>Hexapoda</taxon>
        <taxon>Insecta</taxon>
        <taxon>Pterygota</taxon>
        <taxon>Neoptera</taxon>
        <taxon>Polyneoptera</taxon>
        <taxon>Phasmatodea</taxon>
        <taxon>Timematodea</taxon>
        <taxon>Timematoidea</taxon>
        <taxon>Timematidae</taxon>
        <taxon>Timema</taxon>
    </lineage>
</organism>
<sequence length="230" mass="26626">MDYKWGRLNLEEENPHLRGGRVENHLGKATPSSPDRDSNLDLPVLGSRAQHDKRSLARSLTQFGRPLRLLRTGKSRESEKRLWNIPKFIQARFEPRSTRYWQSSLPQDQLDHAATEAEAGGIRKIIFKGNVPTFAQRESKKPFEKTPSLHQSEIRTLISPSTAPLPTERHLWFVTSVQPERVERLGSKKKLPDLHPILICMHNLELAQYPLEKQMMSLLNFQNWWLALLV</sequence>